<proteinExistence type="inferred from homology"/>
<dbReference type="Pfam" id="PF04295">
    <property type="entry name" value="GD_AH_second"/>
    <property type="match status" value="1"/>
</dbReference>
<evidence type="ECO:0000313" key="9">
    <source>
        <dbReference type="EMBL" id="MBC8596628.1"/>
    </source>
</evidence>
<dbReference type="GO" id="GO:0019698">
    <property type="term" value="P:D-galacturonate catabolic process"/>
    <property type="evidence" value="ECO:0007669"/>
    <property type="project" value="TreeGrafter"/>
</dbReference>
<evidence type="ECO:0000259" key="6">
    <source>
        <dbReference type="Pfam" id="PF04295"/>
    </source>
</evidence>
<dbReference type="Pfam" id="PF08125">
    <property type="entry name" value="Mannitol_dh_C"/>
    <property type="match status" value="1"/>
</dbReference>
<dbReference type="InterPro" id="IPR013131">
    <property type="entry name" value="Mannitol_DH_N"/>
</dbReference>
<dbReference type="GO" id="GO:0008926">
    <property type="term" value="F:mannitol-1-phosphate 5-dehydrogenase activity"/>
    <property type="evidence" value="ECO:0007669"/>
    <property type="project" value="UniProtKB-EC"/>
</dbReference>
<comment type="similarity">
    <text evidence="1">Belongs to the UxaA family.</text>
</comment>
<gene>
    <name evidence="9" type="ORF">H8706_07055</name>
</gene>
<dbReference type="NCBIfam" id="NF002969">
    <property type="entry name" value="PRK03643.1"/>
    <property type="match status" value="1"/>
</dbReference>
<dbReference type="InterPro" id="IPR048332">
    <property type="entry name" value="GD_AH_C"/>
</dbReference>
<dbReference type="Pfam" id="PF20629">
    <property type="entry name" value="GD_AH_C"/>
    <property type="match status" value="1"/>
</dbReference>
<organism evidence="9 10">
    <name type="scientific">Qingrenia yutianensis</name>
    <dbReference type="NCBI Taxonomy" id="2763676"/>
    <lineage>
        <taxon>Bacteria</taxon>
        <taxon>Bacillati</taxon>
        <taxon>Bacillota</taxon>
        <taxon>Clostridia</taxon>
        <taxon>Eubacteriales</taxon>
        <taxon>Oscillospiraceae</taxon>
        <taxon>Qingrenia</taxon>
    </lineage>
</organism>
<dbReference type="Pfam" id="PF01232">
    <property type="entry name" value="Mannitol_dh"/>
    <property type="match status" value="1"/>
</dbReference>
<dbReference type="InterPro" id="IPR007392">
    <property type="entry name" value="GD_AH_second"/>
</dbReference>
<keyword evidence="10" id="KW-1185">Reference proteome</keyword>
<dbReference type="EC" id="1.1.1.58" evidence="9"/>
<dbReference type="GO" id="GO:0016829">
    <property type="term" value="F:lyase activity"/>
    <property type="evidence" value="ECO:0007669"/>
    <property type="project" value="UniProtKB-KW"/>
</dbReference>
<sequence>MCEKLEEQNCVYTHIMRGIKNGVPTVEKKIIDVISRTVEPYKDFNEFLKLAENESFRFVVSNTTESGIAYNDADLPENAPNVTFPSKVTLLLKKRFDLSLDGFIFLPCELIDKNGATLKKYILDYAEKWNYGDDFINWINEKNVFCNTLVDRIVTGCPRGEKIDLGYEDNMVNTSEIFHLWVIEGPKEITKEFPFDKTGLNIIVTDNLERYRTRKVRILNGAHTSMIPYALLSGIETVGDCMKDEKMSAFVKKCVYDEIIPTLDFPKDELTDYADDVFERFQNPYIRHMCSSIALNSVSKFKVRVCTDKTFMGYVRQNGDVGIRNDIWIVNTVGCVNKIAKRLSELTGAKYFEHPFGCSQLGGDQKTTQLILKGLVNHPNAGGVLVLGLGCENNNIAEFKKVLGEYDENRVKFLNAQDFDDEADEGVKLIGELKKYADTFKREPVPVSKLKIGLKCGGSDGYSGISANPLVGSLSDKVISYGGACVLTEVPEMFGAETLLMKRCPTKELFDKTVLLINNFKDYFKRHNQVIYENPSPGNKAGGITTLEEKSLGCVQKGGMGEIADVLDYGGVVTKNGLSLLNGPGNDIVAVTNLTAAGVHMILFTTGRGTPVGAPVPTVKTATNKSLAERKKNWIDFDASPLIGGADMQSLTDEFFDFIIETASGKQTKNEINGCSEISIFKDGIVL</sequence>
<evidence type="ECO:0000259" key="7">
    <source>
        <dbReference type="Pfam" id="PF08125"/>
    </source>
</evidence>
<evidence type="ECO:0000256" key="1">
    <source>
        <dbReference type="ARBA" id="ARBA00010986"/>
    </source>
</evidence>
<feature type="domain" description="D-galactarate/Altronate dehydratase second" evidence="6">
    <location>
        <begin position="313"/>
        <end position="437"/>
    </location>
</feature>
<keyword evidence="2 9" id="KW-0560">Oxidoreductase</keyword>
<protein>
    <submittedName>
        <fullName evidence="9">Tagaturonate reductase</fullName>
        <ecNumber evidence="9">1.1.1.58</ecNumber>
    </submittedName>
</protein>
<dbReference type="InterPro" id="IPR036291">
    <property type="entry name" value="NAD(P)-bd_dom_sf"/>
</dbReference>
<comment type="caution">
    <text evidence="9">The sequence shown here is derived from an EMBL/GenBank/DDBJ whole genome shotgun (WGS) entry which is preliminary data.</text>
</comment>
<dbReference type="PANTHER" id="PTHR30536:SF5">
    <property type="entry name" value="ALTRONATE DEHYDRATASE"/>
    <property type="match status" value="1"/>
</dbReference>
<keyword evidence="3" id="KW-0456">Lyase</keyword>
<dbReference type="InterPro" id="IPR013328">
    <property type="entry name" value="6PGD_dom2"/>
</dbReference>
<accession>A0A926F6E4</accession>
<evidence type="ECO:0000256" key="4">
    <source>
        <dbReference type="ARBA" id="ARBA00048615"/>
    </source>
</evidence>
<dbReference type="SUPFAM" id="SSF51735">
    <property type="entry name" value="NAD(P)-binding Rossmann-fold domains"/>
    <property type="match status" value="1"/>
</dbReference>
<dbReference type="GO" id="GO:0009026">
    <property type="term" value="F:tagaturonate reductase activity"/>
    <property type="evidence" value="ECO:0007669"/>
    <property type="project" value="UniProtKB-EC"/>
</dbReference>
<dbReference type="InterPro" id="IPR008927">
    <property type="entry name" value="6-PGluconate_DH-like_C_sf"/>
</dbReference>
<feature type="domain" description="Mannitol dehydrogenase N-terminal" evidence="5">
    <location>
        <begin position="1"/>
        <end position="192"/>
    </location>
</feature>
<reference evidence="9" key="1">
    <citation type="submission" date="2020-08" db="EMBL/GenBank/DDBJ databases">
        <title>Genome public.</title>
        <authorList>
            <person name="Liu C."/>
            <person name="Sun Q."/>
        </authorList>
    </citation>
    <scope>NUCLEOTIDE SEQUENCE</scope>
    <source>
        <strain evidence="9">NSJ-50</strain>
    </source>
</reference>
<dbReference type="Proteomes" id="UP000647416">
    <property type="component" value="Unassembled WGS sequence"/>
</dbReference>
<dbReference type="Gene3D" id="1.10.1040.10">
    <property type="entry name" value="N-(1-d-carboxylethyl)-l-norvaline Dehydrogenase, domain 2"/>
    <property type="match status" value="1"/>
</dbReference>
<dbReference type="SUPFAM" id="SSF48179">
    <property type="entry name" value="6-phosphogluconate dehydrogenase C-terminal domain-like"/>
    <property type="match status" value="1"/>
</dbReference>
<dbReference type="InterPro" id="IPR013118">
    <property type="entry name" value="Mannitol_DH_C"/>
</dbReference>
<dbReference type="AlphaFoldDB" id="A0A926F6E4"/>
<feature type="domain" description="D-galactarate/Altronate dehydratase C-terminal" evidence="8">
    <location>
        <begin position="447"/>
        <end position="685"/>
    </location>
</feature>
<evidence type="ECO:0000259" key="8">
    <source>
        <dbReference type="Pfam" id="PF20629"/>
    </source>
</evidence>
<feature type="domain" description="Mannitol dehydrogenase C-terminal" evidence="7">
    <location>
        <begin position="207"/>
        <end position="305"/>
    </location>
</feature>
<dbReference type="Gene3D" id="3.40.50.720">
    <property type="entry name" value="NAD(P)-binding Rossmann-like Domain"/>
    <property type="match status" value="1"/>
</dbReference>
<evidence type="ECO:0000256" key="2">
    <source>
        <dbReference type="ARBA" id="ARBA00023002"/>
    </source>
</evidence>
<comment type="catalytic activity">
    <reaction evidence="4">
        <text>D-mannitol 1-phosphate + NAD(+) = beta-D-fructose 6-phosphate + NADH + H(+)</text>
        <dbReference type="Rhea" id="RHEA:19661"/>
        <dbReference type="ChEBI" id="CHEBI:15378"/>
        <dbReference type="ChEBI" id="CHEBI:57540"/>
        <dbReference type="ChEBI" id="CHEBI:57634"/>
        <dbReference type="ChEBI" id="CHEBI:57945"/>
        <dbReference type="ChEBI" id="CHEBI:61381"/>
        <dbReference type="EC" id="1.1.1.17"/>
    </reaction>
</comment>
<dbReference type="InterPro" id="IPR052172">
    <property type="entry name" value="UxaA_altronate/galactarate_dh"/>
</dbReference>
<evidence type="ECO:0000259" key="5">
    <source>
        <dbReference type="Pfam" id="PF01232"/>
    </source>
</evidence>
<dbReference type="PANTHER" id="PTHR30536">
    <property type="entry name" value="ALTRONATE/GALACTARATE DEHYDRATASE"/>
    <property type="match status" value="1"/>
</dbReference>
<evidence type="ECO:0000313" key="10">
    <source>
        <dbReference type="Proteomes" id="UP000647416"/>
    </source>
</evidence>
<dbReference type="EMBL" id="JACRTE010000006">
    <property type="protein sequence ID" value="MBC8596628.1"/>
    <property type="molecule type" value="Genomic_DNA"/>
</dbReference>
<name>A0A926F6E4_9FIRM</name>
<evidence type="ECO:0000256" key="3">
    <source>
        <dbReference type="ARBA" id="ARBA00023239"/>
    </source>
</evidence>